<reference evidence="1" key="2">
    <citation type="journal article" date="2015" name="Fish Shellfish Immunol.">
        <title>Early steps in the European eel (Anguilla anguilla)-Vibrio vulnificus interaction in the gills: Role of the RtxA13 toxin.</title>
        <authorList>
            <person name="Callol A."/>
            <person name="Pajuelo D."/>
            <person name="Ebbesson L."/>
            <person name="Teles M."/>
            <person name="MacKenzie S."/>
            <person name="Amaro C."/>
        </authorList>
    </citation>
    <scope>NUCLEOTIDE SEQUENCE</scope>
</reference>
<dbReference type="AlphaFoldDB" id="A0A0E9X4Q2"/>
<dbReference type="EMBL" id="GBXM01011904">
    <property type="protein sequence ID" value="JAH96673.1"/>
    <property type="molecule type" value="Transcribed_RNA"/>
</dbReference>
<proteinExistence type="predicted"/>
<sequence length="62" mass="7217">MYWKYVKFAKYSIKFTKAIKSVDFVVALDKLSEVSAFQIKQSLVCVWSNLCTCTYTAHIRDV</sequence>
<protein>
    <submittedName>
        <fullName evidence="1">Uncharacterized protein</fullName>
    </submittedName>
</protein>
<reference evidence="1" key="1">
    <citation type="submission" date="2014-11" db="EMBL/GenBank/DDBJ databases">
        <authorList>
            <person name="Amaro Gonzalez C."/>
        </authorList>
    </citation>
    <scope>NUCLEOTIDE SEQUENCE</scope>
</reference>
<organism evidence="1">
    <name type="scientific">Anguilla anguilla</name>
    <name type="common">European freshwater eel</name>
    <name type="synonym">Muraena anguilla</name>
    <dbReference type="NCBI Taxonomy" id="7936"/>
    <lineage>
        <taxon>Eukaryota</taxon>
        <taxon>Metazoa</taxon>
        <taxon>Chordata</taxon>
        <taxon>Craniata</taxon>
        <taxon>Vertebrata</taxon>
        <taxon>Euteleostomi</taxon>
        <taxon>Actinopterygii</taxon>
        <taxon>Neopterygii</taxon>
        <taxon>Teleostei</taxon>
        <taxon>Anguilliformes</taxon>
        <taxon>Anguillidae</taxon>
        <taxon>Anguilla</taxon>
    </lineage>
</organism>
<evidence type="ECO:0000313" key="1">
    <source>
        <dbReference type="EMBL" id="JAH96673.1"/>
    </source>
</evidence>
<name>A0A0E9X4Q2_ANGAN</name>
<accession>A0A0E9X4Q2</accession>